<protein>
    <submittedName>
        <fullName evidence="1">Uncharacterized protein</fullName>
    </submittedName>
</protein>
<sequence>MGERQSRKQRCGYCLIDLGRAPFHESISERPGCPPCRPKRIQSSYMLFPLCVPSVERDSRTLVILSCPSSCDLSGALLGGRAALVAALKGPKPLQRETPCESLASAQRGTVWQAEEIKMGPFSRVTLDDMFGAGARRDTRSDYIREPELPQRSF</sequence>
<name>A0A316TZE9_9BASI</name>
<proteinExistence type="predicted"/>
<keyword evidence="2" id="KW-1185">Reference proteome</keyword>
<dbReference type="GeneID" id="37010947"/>
<dbReference type="RefSeq" id="XP_025344861.1">
    <property type="nucleotide sequence ID" value="XM_025489213.1"/>
</dbReference>
<dbReference type="AlphaFoldDB" id="A0A316TZE9"/>
<dbReference type="EMBL" id="KZ819342">
    <property type="protein sequence ID" value="PWN17701.1"/>
    <property type="molecule type" value="Genomic_DNA"/>
</dbReference>
<evidence type="ECO:0000313" key="1">
    <source>
        <dbReference type="EMBL" id="PWN17701.1"/>
    </source>
</evidence>
<accession>A0A316TZE9</accession>
<evidence type="ECO:0000313" key="2">
    <source>
        <dbReference type="Proteomes" id="UP000245942"/>
    </source>
</evidence>
<dbReference type="Proteomes" id="UP000245942">
    <property type="component" value="Unassembled WGS sequence"/>
</dbReference>
<gene>
    <name evidence="1" type="ORF">BCV69DRAFT_129863</name>
</gene>
<reference evidence="1 2" key="1">
    <citation type="journal article" date="2018" name="Mol. Biol. Evol.">
        <title>Broad Genomic Sampling Reveals a Smut Pathogenic Ancestry of the Fungal Clade Ustilaginomycotina.</title>
        <authorList>
            <person name="Kijpornyongpan T."/>
            <person name="Mondo S.J."/>
            <person name="Barry K."/>
            <person name="Sandor L."/>
            <person name="Lee J."/>
            <person name="Lipzen A."/>
            <person name="Pangilinan J."/>
            <person name="LaButti K."/>
            <person name="Hainaut M."/>
            <person name="Henrissat B."/>
            <person name="Grigoriev I.V."/>
            <person name="Spatafora J.W."/>
            <person name="Aime M.C."/>
        </authorList>
    </citation>
    <scope>NUCLEOTIDE SEQUENCE [LARGE SCALE GENOMIC DNA]</scope>
    <source>
        <strain evidence="1 2">MCA 4718</strain>
    </source>
</reference>
<organism evidence="1 2">
    <name type="scientific">Pseudomicrostroma glucosiphilum</name>
    <dbReference type="NCBI Taxonomy" id="1684307"/>
    <lineage>
        <taxon>Eukaryota</taxon>
        <taxon>Fungi</taxon>
        <taxon>Dikarya</taxon>
        <taxon>Basidiomycota</taxon>
        <taxon>Ustilaginomycotina</taxon>
        <taxon>Exobasidiomycetes</taxon>
        <taxon>Microstromatales</taxon>
        <taxon>Microstromatales incertae sedis</taxon>
        <taxon>Pseudomicrostroma</taxon>
    </lineage>
</organism>